<dbReference type="Proteomes" id="UP000503096">
    <property type="component" value="Chromosome"/>
</dbReference>
<evidence type="ECO:0000256" key="5">
    <source>
        <dbReference type="ARBA" id="ARBA00022989"/>
    </source>
</evidence>
<comment type="function">
    <text evidence="7">Part of the tripartite ATP-independent periplasmic (TRAP) transport system.</text>
</comment>
<feature type="transmembrane region" description="Helical" evidence="9">
    <location>
        <begin position="149"/>
        <end position="171"/>
    </location>
</feature>
<evidence type="ECO:0000313" key="12">
    <source>
        <dbReference type="Proteomes" id="UP000503096"/>
    </source>
</evidence>
<feature type="transmembrane region" description="Helical" evidence="9">
    <location>
        <begin position="125"/>
        <end position="143"/>
    </location>
</feature>
<evidence type="ECO:0000313" key="11">
    <source>
        <dbReference type="EMBL" id="QJR16191.1"/>
    </source>
</evidence>
<keyword evidence="6 9" id="KW-0472">Membrane</keyword>
<feature type="compositionally biased region" description="Low complexity" evidence="8">
    <location>
        <begin position="383"/>
        <end position="410"/>
    </location>
</feature>
<feature type="transmembrane region" description="Helical" evidence="9">
    <location>
        <begin position="479"/>
        <end position="496"/>
    </location>
</feature>
<evidence type="ECO:0000256" key="2">
    <source>
        <dbReference type="ARBA" id="ARBA00022475"/>
    </source>
</evidence>
<protein>
    <recommendedName>
        <fullName evidence="10">TRAP C4-dicarboxylate transport system permease DctM subunit domain-containing protein</fullName>
    </recommendedName>
</protein>
<organism evidence="11 12">
    <name type="scientific">Usitatibacter palustris</name>
    <dbReference type="NCBI Taxonomy" id="2732487"/>
    <lineage>
        <taxon>Bacteria</taxon>
        <taxon>Pseudomonadati</taxon>
        <taxon>Pseudomonadota</taxon>
        <taxon>Betaproteobacteria</taxon>
        <taxon>Nitrosomonadales</taxon>
        <taxon>Usitatibacteraceae</taxon>
        <taxon>Usitatibacter</taxon>
    </lineage>
</organism>
<dbReference type="PANTHER" id="PTHR33362:SF7">
    <property type="entry name" value="SLL1103 PROTEIN"/>
    <property type="match status" value="1"/>
</dbReference>
<dbReference type="EMBL" id="CP053073">
    <property type="protein sequence ID" value="QJR16191.1"/>
    <property type="molecule type" value="Genomic_DNA"/>
</dbReference>
<feature type="transmembrane region" description="Helical" evidence="9">
    <location>
        <begin position="508"/>
        <end position="528"/>
    </location>
</feature>
<dbReference type="AlphaFoldDB" id="A0A6M4H9E9"/>
<feature type="transmembrane region" description="Helical" evidence="9">
    <location>
        <begin position="695"/>
        <end position="717"/>
    </location>
</feature>
<feature type="transmembrane region" description="Helical" evidence="9">
    <location>
        <begin position="6"/>
        <end position="26"/>
    </location>
</feature>
<feature type="transmembrane region" description="Helical" evidence="9">
    <location>
        <begin position="606"/>
        <end position="630"/>
    </location>
</feature>
<feature type="transmembrane region" description="Helical" evidence="9">
    <location>
        <begin position="660"/>
        <end position="683"/>
    </location>
</feature>
<keyword evidence="4 9" id="KW-0812">Transmembrane</keyword>
<keyword evidence="2" id="KW-1003">Cell membrane</keyword>
<keyword evidence="3 7" id="KW-0997">Cell inner membrane</keyword>
<evidence type="ECO:0000256" key="8">
    <source>
        <dbReference type="SAM" id="MobiDB-lite"/>
    </source>
</evidence>
<feature type="transmembrane region" description="Helical" evidence="9">
    <location>
        <begin position="540"/>
        <end position="558"/>
    </location>
</feature>
<evidence type="ECO:0000256" key="9">
    <source>
        <dbReference type="SAM" id="Phobius"/>
    </source>
</evidence>
<dbReference type="InterPro" id="IPR004681">
    <property type="entry name" value="TRAP_DctM"/>
</dbReference>
<comment type="subcellular location">
    <subcellularLocation>
        <location evidence="1 7">Cell inner membrane</location>
        <topology evidence="1 7">Multi-pass membrane protein</topology>
    </subcellularLocation>
</comment>
<sequence length="730" mass="77582">MKKEIWFGLSIMVSVVLFTIWALPSAANITQGHLGLLMLSLVVVAIMLGFPTAFTLMGMGMIFAFCSYWMGGGHDAGTALKNTLDLMVQRAYSVMANDVLISIPLFVFMGYLVERANLIERLFKSLHLALARIPGSLAVATLVTCAVFATATGIVGAVVTLMGLLALPAMLRAGYNVKVSAGVITAGGCLGILIPPSVMLILYGATAGVSVVKLYAGAFFPGLMLAGLYIVYVIVLAKLKPDWAPPLPESERHVDLPPQLAALEKSQGPKVLTGLIRGLRGKVEVPGDAKALRKELAITLLPAIVFAILMGLTWNALTKANAVIDTQAIDIRDEASPTAPLGGLAEPPSAGLAEPPSPGGLSEPPAEKSGLAEPPAEKSSGLAEPPAAKPAPAAEKAPPQAKAAAKPAPEVSHDRIPAPNGFWITLAIVIAILTVFHLTLTFPRLQIFKLLLASFFPLAVLILAVLGTIVFGLATPTEAAAVGAFGGFVLAAIYAFNTLPKERKRQVARAWIPMWFVGLSSVVWFILLQAEVVATGPPMWVGWASIIAVGAWCILATFQVKLGGTVRESAFLTAKTSAMVCWLFVGASIFSAAFALLGGQEIIEKWVLSMGLTPIQFMILAQAIIFLLGWPLEWTEIIVIFMPIFIPLLAKFNIDPLFFGLLVALNLQTAFLSPPVAMAAFYLKGVSPPHVTLNQIFAGMIPFMGIQIIALTLLYIWPSIGLWLPSVLYK</sequence>
<evidence type="ECO:0000256" key="3">
    <source>
        <dbReference type="ARBA" id="ARBA00022519"/>
    </source>
</evidence>
<evidence type="ECO:0000256" key="4">
    <source>
        <dbReference type="ARBA" id="ARBA00022692"/>
    </source>
</evidence>
<accession>A0A6M4H9E9</accession>
<name>A0A6M4H9E9_9PROT</name>
<dbReference type="InParanoid" id="A0A6M4H9E9"/>
<keyword evidence="5 9" id="KW-1133">Transmembrane helix</keyword>
<gene>
    <name evidence="11" type="ORF">DSM104440_03020</name>
</gene>
<feature type="transmembrane region" description="Helical" evidence="9">
    <location>
        <begin position="183"/>
        <end position="203"/>
    </location>
</feature>
<dbReference type="GO" id="GO:0022857">
    <property type="term" value="F:transmembrane transporter activity"/>
    <property type="evidence" value="ECO:0007669"/>
    <property type="project" value="UniProtKB-UniRule"/>
</dbReference>
<evidence type="ECO:0000256" key="1">
    <source>
        <dbReference type="ARBA" id="ARBA00004429"/>
    </source>
</evidence>
<dbReference type="InterPro" id="IPR010656">
    <property type="entry name" value="DctM"/>
</dbReference>
<feature type="transmembrane region" description="Helical" evidence="9">
    <location>
        <begin position="215"/>
        <end position="237"/>
    </location>
</feature>
<feature type="transmembrane region" description="Helical" evidence="9">
    <location>
        <begin position="91"/>
        <end position="113"/>
    </location>
</feature>
<feature type="transmembrane region" description="Helical" evidence="9">
    <location>
        <begin position="450"/>
        <end position="473"/>
    </location>
</feature>
<evidence type="ECO:0000256" key="7">
    <source>
        <dbReference type="RuleBase" id="RU369079"/>
    </source>
</evidence>
<dbReference type="GO" id="GO:0005886">
    <property type="term" value="C:plasma membrane"/>
    <property type="evidence" value="ECO:0007669"/>
    <property type="project" value="UniProtKB-SubCell"/>
</dbReference>
<feature type="transmembrane region" description="Helical" evidence="9">
    <location>
        <begin position="422"/>
        <end position="443"/>
    </location>
</feature>
<feature type="transmembrane region" description="Helical" evidence="9">
    <location>
        <begin position="579"/>
        <end position="600"/>
    </location>
</feature>
<proteinExistence type="predicted"/>
<reference evidence="11 12" key="1">
    <citation type="submission" date="2020-04" db="EMBL/GenBank/DDBJ databases">
        <title>Usitatibacter rugosus gen. nov., sp. nov. and Usitatibacter palustris sp. nov., novel members of Usitatibacteraceae fam. nov. within the order Nitrosomonadales isolated from soil.</title>
        <authorList>
            <person name="Huber K.J."/>
            <person name="Neumann-Schaal M."/>
            <person name="Geppert A."/>
            <person name="Luckner M."/>
            <person name="Wanner G."/>
            <person name="Overmann J."/>
        </authorList>
    </citation>
    <scope>NUCLEOTIDE SEQUENCE [LARGE SCALE GENOMIC DNA]</scope>
    <source>
        <strain evidence="11 12">Swamp67</strain>
    </source>
</reference>
<dbReference type="RefSeq" id="WP_246212020.1">
    <property type="nucleotide sequence ID" value="NZ_CP053073.1"/>
</dbReference>
<feature type="transmembrane region" description="Helical" evidence="9">
    <location>
        <begin position="637"/>
        <end position="654"/>
    </location>
</feature>
<feature type="region of interest" description="Disordered" evidence="8">
    <location>
        <begin position="337"/>
        <end position="412"/>
    </location>
</feature>
<keyword evidence="12" id="KW-1185">Reference proteome</keyword>
<dbReference type="PANTHER" id="PTHR33362">
    <property type="entry name" value="SIALIC ACID TRAP TRANSPORTER PERMEASE PROTEIN SIAT-RELATED"/>
    <property type="match status" value="1"/>
</dbReference>
<feature type="transmembrane region" description="Helical" evidence="9">
    <location>
        <begin position="38"/>
        <end position="71"/>
    </location>
</feature>
<evidence type="ECO:0000259" key="10">
    <source>
        <dbReference type="Pfam" id="PF06808"/>
    </source>
</evidence>
<feature type="transmembrane region" description="Helical" evidence="9">
    <location>
        <begin position="296"/>
        <end position="317"/>
    </location>
</feature>
<dbReference type="Pfam" id="PF06808">
    <property type="entry name" value="DctM"/>
    <property type="match status" value="2"/>
</dbReference>
<feature type="domain" description="TRAP C4-dicarboxylate transport system permease DctM subunit" evidence="10">
    <location>
        <begin position="41"/>
        <end position="321"/>
    </location>
</feature>
<evidence type="ECO:0000256" key="6">
    <source>
        <dbReference type="ARBA" id="ARBA00023136"/>
    </source>
</evidence>
<dbReference type="KEGG" id="upl:DSM104440_03020"/>
<feature type="domain" description="TRAP C4-dicarboxylate transport system permease DctM subunit" evidence="10">
    <location>
        <begin position="499"/>
        <end position="719"/>
    </location>
</feature>
<keyword evidence="7" id="KW-0813">Transport</keyword>